<name>A0A1X7A6F8_9RHOB</name>
<dbReference type="OrthoDB" id="9798161at2"/>
<dbReference type="GO" id="GO:0004803">
    <property type="term" value="F:transposase activity"/>
    <property type="evidence" value="ECO:0007669"/>
    <property type="project" value="InterPro"/>
</dbReference>
<reference evidence="6" key="1">
    <citation type="submission" date="2017-03" db="EMBL/GenBank/DDBJ databases">
        <authorList>
            <person name="Rodrigo-Torres L."/>
            <person name="Arahal R.D."/>
            <person name="Lucena T."/>
        </authorList>
    </citation>
    <scope>NUCLEOTIDE SEQUENCE [LARGE SCALE GENOMIC DNA]</scope>
    <source>
        <strain evidence="6">CECT 8370</strain>
    </source>
</reference>
<dbReference type="SMART" id="SM01321">
    <property type="entry name" value="Y1_Tnp"/>
    <property type="match status" value="1"/>
</dbReference>
<protein>
    <submittedName>
        <fullName evidence="5">Transposase IS200 like protein</fullName>
    </submittedName>
</protein>
<feature type="domain" description="Transposase IS200-like" evidence="1">
    <location>
        <begin position="10"/>
        <end position="129"/>
    </location>
</feature>
<dbReference type="AlphaFoldDB" id="A0A1X7A6F8"/>
<evidence type="ECO:0000259" key="1">
    <source>
        <dbReference type="SMART" id="SM01321"/>
    </source>
</evidence>
<evidence type="ECO:0000313" key="4">
    <source>
        <dbReference type="EMBL" id="SLN63338.1"/>
    </source>
</evidence>
<dbReference type="GO" id="GO:0006313">
    <property type="term" value="P:DNA transposition"/>
    <property type="evidence" value="ECO:0007669"/>
    <property type="project" value="InterPro"/>
</dbReference>
<dbReference type="PANTHER" id="PTHR33360:SF2">
    <property type="entry name" value="TRANSPOSASE FOR INSERTION SEQUENCE ELEMENT IS200"/>
    <property type="match status" value="1"/>
</dbReference>
<evidence type="ECO:0000313" key="2">
    <source>
        <dbReference type="EMBL" id="SLN14327.1"/>
    </source>
</evidence>
<dbReference type="InterPro" id="IPR036515">
    <property type="entry name" value="Transposase_17_sf"/>
</dbReference>
<accession>A0A1X7A6F8</accession>
<gene>
    <name evidence="2" type="ORF">ROG8370_00347</name>
    <name evidence="3" type="ORF">ROG8370_02808</name>
    <name evidence="4" type="ORF">ROG8370_02917</name>
    <name evidence="5" type="ORF">ROG8370_03468</name>
</gene>
<dbReference type="GO" id="GO:0003677">
    <property type="term" value="F:DNA binding"/>
    <property type="evidence" value="ECO:0007669"/>
    <property type="project" value="InterPro"/>
</dbReference>
<dbReference type="EMBL" id="FWFJ01000030">
    <property type="protein sequence ID" value="SLN60959.1"/>
    <property type="molecule type" value="Genomic_DNA"/>
</dbReference>
<dbReference type="InterPro" id="IPR002686">
    <property type="entry name" value="Transposase_17"/>
</dbReference>
<dbReference type="SUPFAM" id="SSF143422">
    <property type="entry name" value="Transposase IS200-like"/>
    <property type="match status" value="1"/>
</dbReference>
<proteinExistence type="predicted"/>
<sequence length="138" mass="16261">MQYDTGKHCVFYHRYHIVWSTKYRYKVLTGALRLRVRDICRQVCRENEVDILRGVLSSDHVHMFVSVPPKLAISDLVRKMKGRSSHKVQREFPAIRKRYWGCRFWGRGYFSTTNGAITEDIVLQYLEQHIADPTGASR</sequence>
<evidence type="ECO:0000313" key="3">
    <source>
        <dbReference type="EMBL" id="SLN60959.1"/>
    </source>
</evidence>
<dbReference type="Gene3D" id="3.30.70.1290">
    <property type="entry name" value="Transposase IS200-like"/>
    <property type="match status" value="1"/>
</dbReference>
<dbReference type="EMBL" id="FWFJ01000049">
    <property type="protein sequence ID" value="SLN71869.1"/>
    <property type="molecule type" value="Genomic_DNA"/>
</dbReference>
<dbReference type="Pfam" id="PF01797">
    <property type="entry name" value="Y1_Tnp"/>
    <property type="match status" value="1"/>
</dbReference>
<reference evidence="5" key="2">
    <citation type="submission" date="2017-03" db="EMBL/GenBank/DDBJ databases">
        <authorList>
            <person name="Afonso C.L."/>
            <person name="Miller P.J."/>
            <person name="Scott M.A."/>
            <person name="Spackman E."/>
            <person name="Goraichik I."/>
            <person name="Dimitrov K.M."/>
            <person name="Suarez D.L."/>
            <person name="Swayne D.E."/>
        </authorList>
    </citation>
    <scope>NUCLEOTIDE SEQUENCE [LARGE SCALE GENOMIC DNA]</scope>
    <source>
        <strain evidence="5">CECT 8370</strain>
    </source>
</reference>
<dbReference type="Proteomes" id="UP000194012">
    <property type="component" value="Unassembled WGS sequence"/>
</dbReference>
<organism evidence="5 6">
    <name type="scientific">Roseovarius gaetbuli</name>
    <dbReference type="NCBI Taxonomy" id="1356575"/>
    <lineage>
        <taxon>Bacteria</taxon>
        <taxon>Pseudomonadati</taxon>
        <taxon>Pseudomonadota</taxon>
        <taxon>Alphaproteobacteria</taxon>
        <taxon>Rhodobacterales</taxon>
        <taxon>Roseobacteraceae</taxon>
        <taxon>Roseovarius</taxon>
    </lineage>
</organism>
<evidence type="ECO:0000313" key="5">
    <source>
        <dbReference type="EMBL" id="SLN71869.1"/>
    </source>
</evidence>
<dbReference type="NCBIfam" id="NF033573">
    <property type="entry name" value="transpos_IS200"/>
    <property type="match status" value="1"/>
</dbReference>
<evidence type="ECO:0000313" key="6">
    <source>
        <dbReference type="Proteomes" id="UP000194012"/>
    </source>
</evidence>
<dbReference type="RefSeq" id="WP_085825361.1">
    <property type="nucleotide sequence ID" value="NZ_FWFJ01000002.1"/>
</dbReference>
<dbReference type="EMBL" id="FWFJ01000033">
    <property type="protein sequence ID" value="SLN63338.1"/>
    <property type="molecule type" value="Genomic_DNA"/>
</dbReference>
<dbReference type="PANTHER" id="PTHR33360">
    <property type="entry name" value="TRANSPOSASE FOR INSERTION SEQUENCE ELEMENT IS200"/>
    <property type="match status" value="1"/>
</dbReference>
<keyword evidence="6" id="KW-1185">Reference proteome</keyword>
<dbReference type="EMBL" id="FWFJ01000002">
    <property type="protein sequence ID" value="SLN14327.1"/>
    <property type="molecule type" value="Genomic_DNA"/>
</dbReference>